<dbReference type="KEGG" id="pbk:Back11_16380"/>
<protein>
    <submittedName>
        <fullName evidence="5">Uncharacterized protein</fullName>
    </submittedName>
</protein>
<reference evidence="5 6" key="1">
    <citation type="submission" date="2018-11" db="EMBL/GenBank/DDBJ databases">
        <title>Complete genome sequence of Paenibacillus baekrokdamisoli strain KCTC 33723.</title>
        <authorList>
            <person name="Kang S.W."/>
            <person name="Lee K.C."/>
            <person name="Kim K.K."/>
            <person name="Kim J.S."/>
            <person name="Kim D.S."/>
            <person name="Ko S.H."/>
            <person name="Yang S.H."/>
            <person name="Lee J.S."/>
        </authorList>
    </citation>
    <scope>NUCLEOTIDE SEQUENCE [LARGE SCALE GENOMIC DNA]</scope>
    <source>
        <strain evidence="5 6">KCTC 33723</strain>
    </source>
</reference>
<keyword evidence="6" id="KW-1185">Reference proteome</keyword>
<dbReference type="InterPro" id="IPR000064">
    <property type="entry name" value="NLP_P60_dom"/>
</dbReference>
<dbReference type="GO" id="GO:0008234">
    <property type="term" value="F:cysteine-type peptidase activity"/>
    <property type="evidence" value="ECO:0007669"/>
    <property type="project" value="UniProtKB-KW"/>
</dbReference>
<dbReference type="Proteomes" id="UP000275368">
    <property type="component" value="Chromosome"/>
</dbReference>
<gene>
    <name evidence="5" type="ORF">Back11_16380</name>
</gene>
<dbReference type="Pfam" id="PF00877">
    <property type="entry name" value="NLPC_P60"/>
    <property type="match status" value="1"/>
</dbReference>
<dbReference type="PANTHER" id="PTHR47053">
    <property type="entry name" value="MUREIN DD-ENDOPEPTIDASE MEPH-RELATED"/>
    <property type="match status" value="1"/>
</dbReference>
<comment type="similarity">
    <text evidence="1">Belongs to the peptidase C40 family.</text>
</comment>
<dbReference type="PROSITE" id="PS51935">
    <property type="entry name" value="NLPC_P60"/>
    <property type="match status" value="1"/>
</dbReference>
<dbReference type="Gene3D" id="3.90.1720.10">
    <property type="entry name" value="endopeptidase domain like (from Nostoc punctiforme)"/>
    <property type="match status" value="1"/>
</dbReference>
<dbReference type="RefSeq" id="WP_125655228.1">
    <property type="nucleotide sequence ID" value="NZ_JACHXC010000013.1"/>
</dbReference>
<sequence length="161" mass="17465">MPMKRLVKSVINVSLCATFGLTALALGTATPAHAATETTKKIIQYGKQYIGTPYKFGVVSMSTNAFDCSSFTQYVFDNFDISLARTSSIQATEGTPVDKNYLSMGDLVFFKTNGIGISHVAIYAGDNKILHSSSSKGVTVSDMTTSYWQNSYVTARRIVKS</sequence>
<evidence type="ECO:0000256" key="3">
    <source>
        <dbReference type="ARBA" id="ARBA00022801"/>
    </source>
</evidence>
<keyword evidence="4" id="KW-0788">Thiol protease</keyword>
<evidence type="ECO:0000313" key="6">
    <source>
        <dbReference type="Proteomes" id="UP000275368"/>
    </source>
</evidence>
<dbReference type="GO" id="GO:0006508">
    <property type="term" value="P:proteolysis"/>
    <property type="evidence" value="ECO:0007669"/>
    <property type="project" value="UniProtKB-KW"/>
</dbReference>
<evidence type="ECO:0000256" key="4">
    <source>
        <dbReference type="ARBA" id="ARBA00022807"/>
    </source>
</evidence>
<accession>A0A3G9J649</accession>
<evidence type="ECO:0000313" key="5">
    <source>
        <dbReference type="EMBL" id="BBH20293.1"/>
    </source>
</evidence>
<dbReference type="SUPFAM" id="SSF54001">
    <property type="entry name" value="Cysteine proteinases"/>
    <property type="match status" value="1"/>
</dbReference>
<keyword evidence="3" id="KW-0378">Hydrolase</keyword>
<name>A0A3G9J649_9BACL</name>
<dbReference type="PANTHER" id="PTHR47053:SF1">
    <property type="entry name" value="MUREIN DD-ENDOPEPTIDASE MEPH-RELATED"/>
    <property type="match status" value="1"/>
</dbReference>
<proteinExistence type="inferred from homology"/>
<dbReference type="OrthoDB" id="9813118at2"/>
<evidence type="ECO:0000256" key="2">
    <source>
        <dbReference type="ARBA" id="ARBA00022670"/>
    </source>
</evidence>
<dbReference type="EMBL" id="AP019308">
    <property type="protein sequence ID" value="BBH20293.1"/>
    <property type="molecule type" value="Genomic_DNA"/>
</dbReference>
<keyword evidence="2" id="KW-0645">Protease</keyword>
<dbReference type="InterPro" id="IPR038765">
    <property type="entry name" value="Papain-like_cys_pep_sf"/>
</dbReference>
<dbReference type="InterPro" id="IPR051202">
    <property type="entry name" value="Peptidase_C40"/>
</dbReference>
<organism evidence="5 6">
    <name type="scientific">Paenibacillus baekrokdamisoli</name>
    <dbReference type="NCBI Taxonomy" id="1712516"/>
    <lineage>
        <taxon>Bacteria</taxon>
        <taxon>Bacillati</taxon>
        <taxon>Bacillota</taxon>
        <taxon>Bacilli</taxon>
        <taxon>Bacillales</taxon>
        <taxon>Paenibacillaceae</taxon>
        <taxon>Paenibacillus</taxon>
    </lineage>
</organism>
<evidence type="ECO:0000256" key="1">
    <source>
        <dbReference type="ARBA" id="ARBA00007074"/>
    </source>
</evidence>
<dbReference type="AlphaFoldDB" id="A0A3G9J649"/>